<reference evidence="2" key="2">
    <citation type="submission" date="2020-06" db="EMBL/GenBank/DDBJ databases">
        <title>Helianthus annuus Genome sequencing and assembly Release 2.</title>
        <authorList>
            <person name="Gouzy J."/>
            <person name="Langlade N."/>
            <person name="Munos S."/>
        </authorList>
    </citation>
    <scope>NUCLEOTIDE SEQUENCE</scope>
    <source>
        <tissue evidence="2">Leaves</tissue>
    </source>
</reference>
<dbReference type="Proteomes" id="UP000215914">
    <property type="component" value="Unassembled WGS sequence"/>
</dbReference>
<feature type="region of interest" description="Disordered" evidence="1">
    <location>
        <begin position="73"/>
        <end position="94"/>
    </location>
</feature>
<proteinExistence type="predicted"/>
<reference evidence="2" key="1">
    <citation type="journal article" date="2017" name="Nature">
        <title>The sunflower genome provides insights into oil metabolism, flowering and Asterid evolution.</title>
        <authorList>
            <person name="Badouin H."/>
            <person name="Gouzy J."/>
            <person name="Grassa C.J."/>
            <person name="Murat F."/>
            <person name="Staton S.E."/>
            <person name="Cottret L."/>
            <person name="Lelandais-Briere C."/>
            <person name="Owens G.L."/>
            <person name="Carrere S."/>
            <person name="Mayjonade B."/>
            <person name="Legrand L."/>
            <person name="Gill N."/>
            <person name="Kane N.C."/>
            <person name="Bowers J.E."/>
            <person name="Hubner S."/>
            <person name="Bellec A."/>
            <person name="Berard A."/>
            <person name="Berges H."/>
            <person name="Blanchet N."/>
            <person name="Boniface M.C."/>
            <person name="Brunel D."/>
            <person name="Catrice O."/>
            <person name="Chaidir N."/>
            <person name="Claudel C."/>
            <person name="Donnadieu C."/>
            <person name="Faraut T."/>
            <person name="Fievet G."/>
            <person name="Helmstetter N."/>
            <person name="King M."/>
            <person name="Knapp S.J."/>
            <person name="Lai Z."/>
            <person name="Le Paslier M.C."/>
            <person name="Lippi Y."/>
            <person name="Lorenzon L."/>
            <person name="Mandel J.R."/>
            <person name="Marage G."/>
            <person name="Marchand G."/>
            <person name="Marquand E."/>
            <person name="Bret-Mestries E."/>
            <person name="Morien E."/>
            <person name="Nambeesan S."/>
            <person name="Nguyen T."/>
            <person name="Pegot-Espagnet P."/>
            <person name="Pouilly N."/>
            <person name="Raftis F."/>
            <person name="Sallet E."/>
            <person name="Schiex T."/>
            <person name="Thomas J."/>
            <person name="Vandecasteele C."/>
            <person name="Vares D."/>
            <person name="Vear F."/>
            <person name="Vautrin S."/>
            <person name="Crespi M."/>
            <person name="Mangin B."/>
            <person name="Burke J.M."/>
            <person name="Salse J."/>
            <person name="Munos S."/>
            <person name="Vincourt P."/>
            <person name="Rieseberg L.H."/>
            <person name="Langlade N.B."/>
        </authorList>
    </citation>
    <scope>NUCLEOTIDE SEQUENCE</scope>
    <source>
        <tissue evidence="2">Leaves</tissue>
    </source>
</reference>
<organism evidence="2 3">
    <name type="scientific">Helianthus annuus</name>
    <name type="common">Common sunflower</name>
    <dbReference type="NCBI Taxonomy" id="4232"/>
    <lineage>
        <taxon>Eukaryota</taxon>
        <taxon>Viridiplantae</taxon>
        <taxon>Streptophyta</taxon>
        <taxon>Embryophyta</taxon>
        <taxon>Tracheophyta</taxon>
        <taxon>Spermatophyta</taxon>
        <taxon>Magnoliopsida</taxon>
        <taxon>eudicotyledons</taxon>
        <taxon>Gunneridae</taxon>
        <taxon>Pentapetalae</taxon>
        <taxon>asterids</taxon>
        <taxon>campanulids</taxon>
        <taxon>Asterales</taxon>
        <taxon>Asteraceae</taxon>
        <taxon>Asteroideae</taxon>
        <taxon>Heliantheae alliance</taxon>
        <taxon>Heliantheae</taxon>
        <taxon>Helianthus</taxon>
    </lineage>
</organism>
<comment type="caution">
    <text evidence="2">The sequence shown here is derived from an EMBL/GenBank/DDBJ whole genome shotgun (WGS) entry which is preliminary data.</text>
</comment>
<dbReference type="AlphaFoldDB" id="A0A9K3EJ50"/>
<feature type="compositionally biased region" description="Polar residues" evidence="1">
    <location>
        <begin position="75"/>
        <end position="85"/>
    </location>
</feature>
<protein>
    <submittedName>
        <fullName evidence="2">Uncharacterized protein</fullName>
    </submittedName>
</protein>
<evidence type="ECO:0000256" key="1">
    <source>
        <dbReference type="SAM" id="MobiDB-lite"/>
    </source>
</evidence>
<name>A0A9K3EJ50_HELAN</name>
<evidence type="ECO:0000313" key="2">
    <source>
        <dbReference type="EMBL" id="KAF5774228.1"/>
    </source>
</evidence>
<gene>
    <name evidence="2" type="ORF">HanXRQr2_Chr13g0597881</name>
</gene>
<evidence type="ECO:0000313" key="3">
    <source>
        <dbReference type="Proteomes" id="UP000215914"/>
    </source>
</evidence>
<dbReference type="Gramene" id="mRNA:HanXRQr2_Chr13g0597881">
    <property type="protein sequence ID" value="mRNA:HanXRQr2_Chr13g0597881"/>
    <property type="gene ID" value="HanXRQr2_Chr13g0597881"/>
</dbReference>
<accession>A0A9K3EJ50</accession>
<sequence length="259" mass="29947">MSCNVTQFSCCCLVLCFNDVIQVHAGMLKVFLNQFEGCVKRINDHFTEGFQLYPESERIKEKHTMWKEMLKKVASTGTTSGQPRTPTDRTLEKDTNKENVELSRLSQWTPSFVEELIKIVEKTTTPPTQLVEVVIHELDLGKRKVRPQRQTELTDALRSTYMKRAVELRSKLDNAEVSVSSYMFSAWGSMWDIVFKTTKCVPVMRSPLESLMLGMELHILVISAWADLLNYEEKFRQKGSITRLFYSVNMLVNMIRMTL</sequence>
<keyword evidence="3" id="KW-1185">Reference proteome</keyword>
<dbReference type="EMBL" id="MNCJ02000328">
    <property type="protein sequence ID" value="KAF5774228.1"/>
    <property type="molecule type" value="Genomic_DNA"/>
</dbReference>